<protein>
    <recommendedName>
        <fullName evidence="3">DUF4044 domain-containing protein</fullName>
    </recommendedName>
</protein>
<accession>A0A3B0SBE4</accession>
<dbReference type="AlphaFoldDB" id="A0A3B0SBE4"/>
<name>A0A3B0SBE4_9ZZZZ</name>
<gene>
    <name evidence="2" type="ORF">MNBD_ACTINO01-2600</name>
</gene>
<keyword evidence="1" id="KW-0812">Transmembrane</keyword>
<dbReference type="EMBL" id="UOEI01000219">
    <property type="protein sequence ID" value="VAV97868.1"/>
    <property type="molecule type" value="Genomic_DNA"/>
</dbReference>
<evidence type="ECO:0000256" key="1">
    <source>
        <dbReference type="SAM" id="Phobius"/>
    </source>
</evidence>
<proteinExistence type="predicted"/>
<keyword evidence="1" id="KW-0472">Membrane</keyword>
<sequence length="34" mass="3798">MAGRNDRFVRIVIWVIVTMMVITFAATILPAFSG</sequence>
<organism evidence="2">
    <name type="scientific">hydrothermal vent metagenome</name>
    <dbReference type="NCBI Taxonomy" id="652676"/>
    <lineage>
        <taxon>unclassified sequences</taxon>
        <taxon>metagenomes</taxon>
        <taxon>ecological metagenomes</taxon>
    </lineage>
</organism>
<keyword evidence="1" id="KW-1133">Transmembrane helix</keyword>
<feature type="transmembrane region" description="Helical" evidence="1">
    <location>
        <begin position="12"/>
        <end position="32"/>
    </location>
</feature>
<evidence type="ECO:0008006" key="3">
    <source>
        <dbReference type="Google" id="ProtNLM"/>
    </source>
</evidence>
<evidence type="ECO:0000313" key="2">
    <source>
        <dbReference type="EMBL" id="VAV97868.1"/>
    </source>
</evidence>
<reference evidence="2" key="1">
    <citation type="submission" date="2018-06" db="EMBL/GenBank/DDBJ databases">
        <authorList>
            <person name="Zhirakovskaya E."/>
        </authorList>
    </citation>
    <scope>NUCLEOTIDE SEQUENCE</scope>
</reference>